<protein>
    <submittedName>
        <fullName evidence="3">Neutral/alkaline non-lysosomal ceramidase</fullName>
    </submittedName>
</protein>
<evidence type="ECO:0000313" key="3">
    <source>
        <dbReference type="EMBL" id="QDV33759.1"/>
    </source>
</evidence>
<dbReference type="AlphaFoldDB" id="A0A518GYT6"/>
<dbReference type="RefSeq" id="WP_145268129.1">
    <property type="nucleotide sequence ID" value="NZ_CP036426.1"/>
</dbReference>
<feature type="domain" description="Neutral/alkaline non-lysosomal ceramidase N-terminal" evidence="2">
    <location>
        <begin position="45"/>
        <end position="265"/>
    </location>
</feature>
<evidence type="ECO:0000313" key="4">
    <source>
        <dbReference type="Proteomes" id="UP000317835"/>
    </source>
</evidence>
<sequence length="461" mass="50481" precursor="true">MGITRRMLFLLGLLASALHPAPTALAGGHGGWKAGLAKVVITPERPMWMAGYGNRTAPSEGTLHDIWAKALALEDAEETRGLLITLDLCGIDRDFSMGVRREIAHRHEISLDRIVLACSHTHTSPVVGSNLITMYPLDDEQRKRVESYTELLGETIVGLAGEAIEDLSEVHLSWGRGEAGFAVNRRENVQDRAEELREAMALKGPVDHDVPVLVLRAGDEVRGVVFGYACHCTTLSINHFSGDYAGFAMMELEREYPEATALFVAGCGADQNPLPRRSVELAEKYGKKLAGAVKRTVKGHLRPILGGLQSAYGETDLAFAPVPDRSHWEREAESETFAVANRARAFLGRLDRGETLPGSYPYPVQVWRLGGLTWIFLGGEVVVDYALRIKRNLGPDTFVSAYCNDVMAYIPSLRVLEEGGYEGETAMIYYGQPGPWAEDVEERVIAEVNRLVRKVGGGPGS</sequence>
<dbReference type="EMBL" id="CP036426">
    <property type="protein sequence ID" value="QDV33759.1"/>
    <property type="molecule type" value="Genomic_DNA"/>
</dbReference>
<evidence type="ECO:0000256" key="1">
    <source>
        <dbReference type="SAM" id="SignalP"/>
    </source>
</evidence>
<reference evidence="3 4" key="1">
    <citation type="submission" date="2019-02" db="EMBL/GenBank/DDBJ databases">
        <title>Deep-cultivation of Planctomycetes and their phenomic and genomic characterization uncovers novel biology.</title>
        <authorList>
            <person name="Wiegand S."/>
            <person name="Jogler M."/>
            <person name="Boedeker C."/>
            <person name="Pinto D."/>
            <person name="Vollmers J."/>
            <person name="Rivas-Marin E."/>
            <person name="Kohn T."/>
            <person name="Peeters S.H."/>
            <person name="Heuer A."/>
            <person name="Rast P."/>
            <person name="Oberbeckmann S."/>
            <person name="Bunk B."/>
            <person name="Jeske O."/>
            <person name="Meyerdierks A."/>
            <person name="Storesund J.E."/>
            <person name="Kallscheuer N."/>
            <person name="Luecker S."/>
            <person name="Lage O.M."/>
            <person name="Pohl T."/>
            <person name="Merkel B.J."/>
            <person name="Hornburger P."/>
            <person name="Mueller R.-W."/>
            <person name="Bruemmer F."/>
            <person name="Labrenz M."/>
            <person name="Spormann A.M."/>
            <person name="Op den Camp H."/>
            <person name="Overmann J."/>
            <person name="Amann R."/>
            <person name="Jetten M.S.M."/>
            <person name="Mascher T."/>
            <person name="Medema M.H."/>
            <person name="Devos D.P."/>
            <person name="Kaster A.-K."/>
            <person name="Ovreas L."/>
            <person name="Rohde M."/>
            <person name="Galperin M.Y."/>
            <person name="Jogler C."/>
        </authorList>
    </citation>
    <scope>NUCLEOTIDE SEQUENCE [LARGE SCALE GENOMIC DNA]</scope>
    <source>
        <strain evidence="3 4">ElP</strain>
    </source>
</reference>
<organism evidence="3 4">
    <name type="scientific">Tautonia plasticadhaerens</name>
    <dbReference type="NCBI Taxonomy" id="2527974"/>
    <lineage>
        <taxon>Bacteria</taxon>
        <taxon>Pseudomonadati</taxon>
        <taxon>Planctomycetota</taxon>
        <taxon>Planctomycetia</taxon>
        <taxon>Isosphaerales</taxon>
        <taxon>Isosphaeraceae</taxon>
        <taxon>Tautonia</taxon>
    </lineage>
</organism>
<feature type="signal peptide" evidence="1">
    <location>
        <begin position="1"/>
        <end position="26"/>
    </location>
</feature>
<accession>A0A518GYT6</accession>
<dbReference type="Pfam" id="PF04734">
    <property type="entry name" value="Ceramidase_alk"/>
    <property type="match status" value="1"/>
</dbReference>
<keyword evidence="4" id="KW-1185">Reference proteome</keyword>
<dbReference type="KEGG" id="tpla:ElP_16380"/>
<dbReference type="OrthoDB" id="264270at2"/>
<proteinExistence type="predicted"/>
<dbReference type="InterPro" id="IPR031329">
    <property type="entry name" value="NEUT/ALK_ceramidase_N"/>
</dbReference>
<dbReference type="Proteomes" id="UP000317835">
    <property type="component" value="Chromosome"/>
</dbReference>
<keyword evidence="1" id="KW-0732">Signal</keyword>
<gene>
    <name evidence="3" type="ORF">ElP_16380</name>
</gene>
<evidence type="ECO:0000259" key="2">
    <source>
        <dbReference type="Pfam" id="PF04734"/>
    </source>
</evidence>
<feature type="chain" id="PRO_5021937186" evidence="1">
    <location>
        <begin position="27"/>
        <end position="461"/>
    </location>
</feature>
<name>A0A518GYT6_9BACT</name>